<evidence type="ECO:0000256" key="4">
    <source>
        <dbReference type="ARBA" id="ARBA00022694"/>
    </source>
</evidence>
<dbReference type="Pfam" id="PF01207">
    <property type="entry name" value="Dus"/>
    <property type="match status" value="1"/>
</dbReference>
<reference evidence="17" key="1">
    <citation type="journal article" date="2011" name="PLoS Biol.">
        <title>Gene gain and loss during evolution of obligate parasitism in the white rust pathogen of Arabidopsis thaliana.</title>
        <authorList>
            <person name="Kemen E."/>
            <person name="Gardiner A."/>
            <person name="Schultz-Larsen T."/>
            <person name="Kemen A.C."/>
            <person name="Balmuth A.L."/>
            <person name="Robert-Seilaniantz A."/>
            <person name="Bailey K."/>
            <person name="Holub E."/>
            <person name="Studholme D.J."/>
            <person name="Maclean D."/>
            <person name="Jones J.D."/>
        </authorList>
    </citation>
    <scope>NUCLEOTIDE SEQUENCE</scope>
</reference>
<comment type="catalytic activity">
    <reaction evidence="9">
        <text>5,6-dihydrouridine(17) in tRNA + NAD(+) = uridine(17) in tRNA + NADH + H(+)</text>
        <dbReference type="Rhea" id="RHEA:53372"/>
        <dbReference type="Rhea" id="RHEA-COMP:13541"/>
        <dbReference type="Rhea" id="RHEA-COMP:13542"/>
        <dbReference type="ChEBI" id="CHEBI:15378"/>
        <dbReference type="ChEBI" id="CHEBI:57540"/>
        <dbReference type="ChEBI" id="CHEBI:57945"/>
        <dbReference type="ChEBI" id="CHEBI:65315"/>
        <dbReference type="ChEBI" id="CHEBI:74443"/>
        <dbReference type="EC" id="1.3.1.88"/>
    </reaction>
    <physiologicalReaction direction="right-to-left" evidence="9">
        <dbReference type="Rhea" id="RHEA:53374"/>
    </physiologicalReaction>
</comment>
<keyword evidence="7" id="KW-0520">NAD</keyword>
<evidence type="ECO:0000256" key="7">
    <source>
        <dbReference type="ARBA" id="ARBA00023027"/>
    </source>
</evidence>
<feature type="binding site" evidence="15">
    <location>
        <position position="147"/>
    </location>
    <ligand>
        <name>FMN</name>
        <dbReference type="ChEBI" id="CHEBI:58210"/>
    </ligand>
</feature>
<sequence length="367" mass="41891">MSVMQKLRGHDFFRSIGSPQRIVAPMVDQSELAFRMLCRHHGAQLCYTPMFHSRLFAESQEYRTRMFEQHVRDRPLIVQFCGNDGDTMVAAAKYVEGHCDAVDINLGCPQGIARKGNYGAFLMKEKTRVCEIVEKLVAEVAVPVTCKIRVFPDEAETIEFSRMLEKAGCDLLVIHGRTKEMNKVTVGQVDWEIIKRIKSTLSIPVIANGGIETADDIVKCLEATSADGVMSSEAILGNPALFDEPFRNDPLDPKGPRYFDLAKEYMDFATIYPPGNVKIVRAHLFKLLFEDLTHHIDLRSALARANTFSEMKHLLQELEDRLNAPIPYKYTQENSWYRRHRRSRRKPAQDTYEKVLDTGFGQLFARD</sequence>
<feature type="binding site" evidence="15">
    <location>
        <begin position="208"/>
        <end position="210"/>
    </location>
    <ligand>
        <name>FMN</name>
        <dbReference type="ChEBI" id="CHEBI:58210"/>
    </ligand>
</feature>
<dbReference type="AlphaFoldDB" id="F0WN09"/>
<dbReference type="PROSITE" id="PS01136">
    <property type="entry name" value="UPF0034"/>
    <property type="match status" value="1"/>
</dbReference>
<evidence type="ECO:0000256" key="13">
    <source>
        <dbReference type="PIRNR" id="PIRNR006621"/>
    </source>
</evidence>
<evidence type="ECO:0000256" key="6">
    <source>
        <dbReference type="ARBA" id="ARBA00023002"/>
    </source>
</evidence>
<evidence type="ECO:0000259" key="16">
    <source>
        <dbReference type="Pfam" id="PF01207"/>
    </source>
</evidence>
<organism evidence="17">
    <name type="scientific">Albugo laibachii Nc14</name>
    <dbReference type="NCBI Taxonomy" id="890382"/>
    <lineage>
        <taxon>Eukaryota</taxon>
        <taxon>Sar</taxon>
        <taxon>Stramenopiles</taxon>
        <taxon>Oomycota</taxon>
        <taxon>Peronosporomycetes</taxon>
        <taxon>Albuginales</taxon>
        <taxon>Albuginaceae</taxon>
        <taxon>Albugo</taxon>
    </lineage>
</organism>
<keyword evidence="5" id="KW-0521">NADP</keyword>
<dbReference type="GO" id="GO:0050660">
    <property type="term" value="F:flavin adenine dinucleotide binding"/>
    <property type="evidence" value="ECO:0007669"/>
    <property type="project" value="InterPro"/>
</dbReference>
<feature type="active site" description="Proton donor" evidence="14">
    <location>
        <position position="108"/>
    </location>
</feature>
<comment type="similarity">
    <text evidence="13">Belongs to the dus family.</text>
</comment>
<feature type="binding site" evidence="15">
    <location>
        <begin position="25"/>
        <end position="27"/>
    </location>
    <ligand>
        <name>FMN</name>
        <dbReference type="ChEBI" id="CHEBI:58210"/>
    </ligand>
</feature>
<dbReference type="PANTHER" id="PTHR11082:SF5">
    <property type="entry name" value="TRNA-DIHYDROURIDINE(16_17) SYNTHASE [NAD(P)(+)]-LIKE"/>
    <property type="match status" value="1"/>
</dbReference>
<gene>
    <name evidence="17" type="primary">AlNc14C164G7843</name>
    <name evidence="17" type="ORF">ALNC14_088390</name>
</gene>
<comment type="catalytic activity">
    <reaction evidence="12">
        <text>5,6-dihydrouridine(17) in tRNA + NADP(+) = uridine(17) in tRNA + NADPH + H(+)</text>
        <dbReference type="Rhea" id="RHEA:53368"/>
        <dbReference type="Rhea" id="RHEA-COMP:13541"/>
        <dbReference type="Rhea" id="RHEA-COMP:13542"/>
        <dbReference type="ChEBI" id="CHEBI:15378"/>
        <dbReference type="ChEBI" id="CHEBI:57783"/>
        <dbReference type="ChEBI" id="CHEBI:58349"/>
        <dbReference type="ChEBI" id="CHEBI:65315"/>
        <dbReference type="ChEBI" id="CHEBI:74443"/>
        <dbReference type="EC" id="1.3.1.88"/>
    </reaction>
    <physiologicalReaction direction="right-to-left" evidence="12">
        <dbReference type="Rhea" id="RHEA:53370"/>
    </physiologicalReaction>
</comment>
<evidence type="ECO:0000256" key="9">
    <source>
        <dbReference type="ARBA" id="ARBA00047287"/>
    </source>
</evidence>
<dbReference type="InterPro" id="IPR035587">
    <property type="entry name" value="DUS-like_FMN-bd"/>
</dbReference>
<keyword evidence="15" id="KW-0547">Nucleotide-binding</keyword>
<accession>F0WN09</accession>
<feature type="domain" description="DUS-like FMN-binding" evidence="16">
    <location>
        <begin position="23"/>
        <end position="264"/>
    </location>
</feature>
<evidence type="ECO:0000256" key="8">
    <source>
        <dbReference type="ARBA" id="ARBA00038313"/>
    </source>
</evidence>
<dbReference type="InterPro" id="IPR013785">
    <property type="entry name" value="Aldolase_TIM"/>
</dbReference>
<evidence type="ECO:0000256" key="10">
    <source>
        <dbReference type="ARBA" id="ARBA00047652"/>
    </source>
</evidence>
<keyword evidence="6 13" id="KW-0560">Oxidoreductase</keyword>
<evidence type="ECO:0000256" key="1">
    <source>
        <dbReference type="ARBA" id="ARBA00001917"/>
    </source>
</evidence>
<evidence type="ECO:0000313" key="17">
    <source>
        <dbReference type="EMBL" id="CCA22696.1"/>
    </source>
</evidence>
<dbReference type="Gene3D" id="3.20.20.70">
    <property type="entry name" value="Aldolase class I"/>
    <property type="match status" value="1"/>
</dbReference>
<comment type="catalytic activity">
    <reaction evidence="11">
        <text>5,6-dihydrouridine(16) in tRNA + NAD(+) = uridine(16) in tRNA + NADH + H(+)</text>
        <dbReference type="Rhea" id="RHEA:53380"/>
        <dbReference type="Rhea" id="RHEA-COMP:13543"/>
        <dbReference type="Rhea" id="RHEA-COMP:13544"/>
        <dbReference type="ChEBI" id="CHEBI:15378"/>
        <dbReference type="ChEBI" id="CHEBI:57540"/>
        <dbReference type="ChEBI" id="CHEBI:57945"/>
        <dbReference type="ChEBI" id="CHEBI:65315"/>
        <dbReference type="ChEBI" id="CHEBI:74443"/>
        <dbReference type="EC" id="1.3.1.88"/>
    </reaction>
    <physiologicalReaction direction="right-to-left" evidence="11">
        <dbReference type="Rhea" id="RHEA:53382"/>
    </physiologicalReaction>
</comment>
<dbReference type="EC" id="1.3.1.-" evidence="13"/>
<dbReference type="GO" id="GO:0102262">
    <property type="term" value="F:tRNA-dihydrouridine16 synthase activity"/>
    <property type="evidence" value="ECO:0007669"/>
    <property type="project" value="RHEA"/>
</dbReference>
<dbReference type="EMBL" id="FR824209">
    <property type="protein sequence ID" value="CCA22696.1"/>
    <property type="molecule type" value="Genomic_DNA"/>
</dbReference>
<comment type="similarity">
    <text evidence="8">Belongs to the Dus family. Dus1 subfamily.</text>
</comment>
<dbReference type="SUPFAM" id="SSF51395">
    <property type="entry name" value="FMN-linked oxidoreductases"/>
    <property type="match status" value="1"/>
</dbReference>
<evidence type="ECO:0000256" key="3">
    <source>
        <dbReference type="ARBA" id="ARBA00022643"/>
    </source>
</evidence>
<comment type="cofactor">
    <cofactor evidence="1 13 15">
        <name>FMN</name>
        <dbReference type="ChEBI" id="CHEBI:58210"/>
    </cofactor>
</comment>
<comment type="function">
    <text evidence="13">Catalyzes the synthesis of dihydrouridine, a modified base found in the D-loop of most tRNAs.</text>
</comment>
<evidence type="ECO:0000256" key="11">
    <source>
        <dbReference type="ARBA" id="ARBA00048934"/>
    </source>
</evidence>
<comment type="catalytic activity">
    <reaction evidence="10">
        <text>5,6-dihydrouridine(16) in tRNA + NADP(+) = uridine(16) in tRNA + NADPH + H(+)</text>
        <dbReference type="Rhea" id="RHEA:53376"/>
        <dbReference type="Rhea" id="RHEA-COMP:13543"/>
        <dbReference type="Rhea" id="RHEA-COMP:13544"/>
        <dbReference type="ChEBI" id="CHEBI:15378"/>
        <dbReference type="ChEBI" id="CHEBI:57783"/>
        <dbReference type="ChEBI" id="CHEBI:58349"/>
        <dbReference type="ChEBI" id="CHEBI:65315"/>
        <dbReference type="ChEBI" id="CHEBI:74443"/>
        <dbReference type="EC" id="1.3.1.88"/>
    </reaction>
    <physiologicalReaction direction="right-to-left" evidence="10">
        <dbReference type="Rhea" id="RHEA:53378"/>
    </physiologicalReaction>
</comment>
<proteinExistence type="inferred from homology"/>
<keyword evidence="2 13" id="KW-0285">Flavoprotein</keyword>
<dbReference type="GO" id="GO:0102263">
    <property type="term" value="F:tRNA-dihydrouridine17 synthase activity"/>
    <property type="evidence" value="ECO:0007669"/>
    <property type="project" value="RHEA"/>
</dbReference>
<feature type="binding site" evidence="15">
    <location>
        <position position="175"/>
    </location>
    <ligand>
        <name>FMN</name>
        <dbReference type="ChEBI" id="CHEBI:58210"/>
    </ligand>
</feature>
<dbReference type="PANTHER" id="PTHR11082">
    <property type="entry name" value="TRNA-DIHYDROURIDINE SYNTHASE"/>
    <property type="match status" value="1"/>
</dbReference>
<reference evidence="17" key="2">
    <citation type="submission" date="2011-02" db="EMBL/GenBank/DDBJ databases">
        <authorList>
            <person name="MacLean D."/>
        </authorList>
    </citation>
    <scope>NUCLEOTIDE SEQUENCE</scope>
</reference>
<feature type="binding site" evidence="15">
    <location>
        <position position="79"/>
    </location>
    <ligand>
        <name>FMN</name>
        <dbReference type="ChEBI" id="CHEBI:58210"/>
    </ligand>
</feature>
<evidence type="ECO:0000256" key="14">
    <source>
        <dbReference type="PIRSR" id="PIRSR006621-1"/>
    </source>
</evidence>
<dbReference type="InterPro" id="IPR001269">
    <property type="entry name" value="DUS_fam"/>
</dbReference>
<dbReference type="InterPro" id="IPR018517">
    <property type="entry name" value="tRNA_hU_synthase_CS"/>
</dbReference>
<dbReference type="HOGENOM" id="CLU_013299_5_0_1"/>
<dbReference type="PIRSF" id="PIRSF006621">
    <property type="entry name" value="Dus"/>
    <property type="match status" value="1"/>
</dbReference>
<keyword evidence="3 13" id="KW-0288">FMN</keyword>
<keyword evidence="4 13" id="KW-0819">tRNA processing</keyword>
<protein>
    <recommendedName>
        <fullName evidence="13">tRNA-dihydrouridine synthase</fullName>
        <ecNumber evidence="13">1.3.1.-</ecNumber>
    </recommendedName>
</protein>
<dbReference type="CDD" id="cd02801">
    <property type="entry name" value="DUS_like_FMN"/>
    <property type="match status" value="1"/>
</dbReference>
<evidence type="ECO:0000256" key="2">
    <source>
        <dbReference type="ARBA" id="ARBA00022630"/>
    </source>
</evidence>
<evidence type="ECO:0000256" key="5">
    <source>
        <dbReference type="ARBA" id="ARBA00022857"/>
    </source>
</evidence>
<evidence type="ECO:0000256" key="12">
    <source>
        <dbReference type="ARBA" id="ARBA00049467"/>
    </source>
</evidence>
<evidence type="ECO:0000256" key="15">
    <source>
        <dbReference type="PIRSR" id="PIRSR006621-2"/>
    </source>
</evidence>
<name>F0WN09_9STRA</name>